<dbReference type="EMBL" id="JACGCI010000030">
    <property type="protein sequence ID" value="KAF6755403.1"/>
    <property type="molecule type" value="Genomic_DNA"/>
</dbReference>
<evidence type="ECO:0000256" key="1">
    <source>
        <dbReference type="ARBA" id="ARBA00022737"/>
    </source>
</evidence>
<dbReference type="PANTHER" id="PTHR10039">
    <property type="entry name" value="AMELOGENIN"/>
    <property type="match status" value="1"/>
</dbReference>
<evidence type="ECO:0000259" key="2">
    <source>
        <dbReference type="Pfam" id="PF24883"/>
    </source>
</evidence>
<organism evidence="3 4">
    <name type="scientific">Ephemerocybe angulata</name>
    <dbReference type="NCBI Taxonomy" id="980116"/>
    <lineage>
        <taxon>Eukaryota</taxon>
        <taxon>Fungi</taxon>
        <taxon>Dikarya</taxon>
        <taxon>Basidiomycota</taxon>
        <taxon>Agaricomycotina</taxon>
        <taxon>Agaricomycetes</taxon>
        <taxon>Agaricomycetidae</taxon>
        <taxon>Agaricales</taxon>
        <taxon>Agaricineae</taxon>
        <taxon>Psathyrellaceae</taxon>
        <taxon>Ephemerocybe</taxon>
    </lineage>
</organism>
<accession>A0A8H6M4J8</accession>
<dbReference type="PANTHER" id="PTHR10039:SF17">
    <property type="entry name" value="FUNGAL STAND N-TERMINAL GOODBYE DOMAIN-CONTAINING PROTEIN-RELATED"/>
    <property type="match status" value="1"/>
</dbReference>
<dbReference type="Pfam" id="PF24883">
    <property type="entry name" value="NPHP3_N"/>
    <property type="match status" value="1"/>
</dbReference>
<protein>
    <recommendedName>
        <fullName evidence="2">Nephrocystin 3-like N-terminal domain-containing protein</fullName>
    </recommendedName>
</protein>
<gene>
    <name evidence="3" type="ORF">DFP72DRAFT_964954</name>
</gene>
<sequence>MANIGFFKKATHFGIGTQIINIHEGNGSLAAPAGTLQSVLKPIPGASHARDRKKHPPDSACLPGTREGVIQDIICWAEKNTFLNKESHVMWLYGYVGCGKSSIAQAIAVEWSRRQALVASFFFFRGAGDRSRIGRFAATIASQLTCNMPSTAPFVKDALNKHPDILTSYPLSLQLEYLVYEPFKLATKAGGFGVFLIRGPSLIVIDGLDECEDRDEVTSCITHMLTFFKANPRIPLRILITSRVEEHIRVHLESPQVTLVNLADTASLRDITYVMEMAFKEAVRCSRVIQAYGEQWPTPEDLLRLVEHTGGSFIFMATILKFVLKNEQDSSSPIERLPLALNIDPGLDGLYAHTLSLSEQYPHFSEIISTIALIKRPLSIRGLAELLEIPNFQVVQVLINLQAIIQVPGDDHTEVVLCHSSLGDFLNTESRSGRFYAHPTHHSRIVEGC</sequence>
<proteinExistence type="predicted"/>
<evidence type="ECO:0000313" key="4">
    <source>
        <dbReference type="Proteomes" id="UP000521943"/>
    </source>
</evidence>
<dbReference type="SUPFAM" id="SSF52540">
    <property type="entry name" value="P-loop containing nucleoside triphosphate hydrolases"/>
    <property type="match status" value="1"/>
</dbReference>
<name>A0A8H6M4J8_9AGAR</name>
<feature type="domain" description="Nephrocystin 3-like N-terminal" evidence="2">
    <location>
        <begin position="83"/>
        <end position="243"/>
    </location>
</feature>
<dbReference type="Proteomes" id="UP000521943">
    <property type="component" value="Unassembled WGS sequence"/>
</dbReference>
<keyword evidence="1" id="KW-0677">Repeat</keyword>
<reference evidence="3 4" key="1">
    <citation type="submission" date="2020-07" db="EMBL/GenBank/DDBJ databases">
        <title>Comparative genomics of pyrophilous fungi reveals a link between fire events and developmental genes.</title>
        <authorList>
            <consortium name="DOE Joint Genome Institute"/>
            <person name="Steindorff A.S."/>
            <person name="Carver A."/>
            <person name="Calhoun S."/>
            <person name="Stillman K."/>
            <person name="Liu H."/>
            <person name="Lipzen A."/>
            <person name="Pangilinan J."/>
            <person name="Labutti K."/>
            <person name="Bruns T.D."/>
            <person name="Grigoriev I.V."/>
        </authorList>
    </citation>
    <scope>NUCLEOTIDE SEQUENCE [LARGE SCALE GENOMIC DNA]</scope>
    <source>
        <strain evidence="3 4">CBS 144469</strain>
    </source>
</reference>
<dbReference type="Gene3D" id="3.40.50.300">
    <property type="entry name" value="P-loop containing nucleotide triphosphate hydrolases"/>
    <property type="match status" value="1"/>
</dbReference>
<dbReference type="AlphaFoldDB" id="A0A8H6M4J8"/>
<evidence type="ECO:0000313" key="3">
    <source>
        <dbReference type="EMBL" id="KAF6755403.1"/>
    </source>
</evidence>
<feature type="non-terminal residue" evidence="3">
    <location>
        <position position="449"/>
    </location>
</feature>
<dbReference type="OrthoDB" id="4760524at2759"/>
<comment type="caution">
    <text evidence="3">The sequence shown here is derived from an EMBL/GenBank/DDBJ whole genome shotgun (WGS) entry which is preliminary data.</text>
</comment>
<dbReference type="InterPro" id="IPR027417">
    <property type="entry name" value="P-loop_NTPase"/>
</dbReference>
<keyword evidence="4" id="KW-1185">Reference proteome</keyword>
<dbReference type="InterPro" id="IPR056884">
    <property type="entry name" value="NPHP3-like_N"/>
</dbReference>